<dbReference type="Pfam" id="PF20178">
    <property type="entry name" value="ToxA_N"/>
    <property type="match status" value="1"/>
</dbReference>
<evidence type="ECO:0000313" key="9">
    <source>
        <dbReference type="Proteomes" id="UP000564604"/>
    </source>
</evidence>
<dbReference type="RefSeq" id="WP_095039579.1">
    <property type="nucleotide sequence ID" value="NZ_JAAQYU010000005.1"/>
</dbReference>
<dbReference type="GO" id="GO:0005737">
    <property type="term" value="C:cytoplasm"/>
    <property type="evidence" value="ECO:0007669"/>
    <property type="project" value="TreeGrafter"/>
</dbReference>
<keyword evidence="6" id="KW-0808">Transferase</keyword>
<dbReference type="EMBL" id="JAAQYX010000007">
    <property type="protein sequence ID" value="NNB49075.1"/>
    <property type="molecule type" value="Genomic_DNA"/>
</dbReference>
<comment type="caution">
    <text evidence="8">The sequence shown here is derived from an EMBL/GenBank/DDBJ whole genome shotgun (WGS) entry which is preliminary data.</text>
</comment>
<comment type="catalytic activity">
    <reaction evidence="1">
        <text>S-ubiquitinyl-[E2 ubiquitin-conjugating enzyme]-L-cysteine + [acceptor protein]-L-lysine = [E2 ubiquitin-conjugating enzyme]-L-cysteine + N(6)-ubiquitinyl-[acceptor protein]-L-lysine.</text>
        <dbReference type="EC" id="2.3.2.27"/>
    </reaction>
</comment>
<organism evidence="8 9">
    <name type="scientific">Pseudomonas fragi</name>
    <dbReference type="NCBI Taxonomy" id="296"/>
    <lineage>
        <taxon>Bacteria</taxon>
        <taxon>Pseudomonadati</taxon>
        <taxon>Pseudomonadota</taxon>
        <taxon>Gammaproteobacteria</taxon>
        <taxon>Pseudomonadales</taxon>
        <taxon>Pseudomonadaceae</taxon>
        <taxon>Pseudomonas</taxon>
    </lineage>
</organism>
<keyword evidence="6" id="KW-1035">Host cytoplasm</keyword>
<gene>
    <name evidence="8" type="ORF">HBN89_07260</name>
</gene>
<dbReference type="GO" id="GO:0061630">
    <property type="term" value="F:ubiquitin protein ligase activity"/>
    <property type="evidence" value="ECO:0007669"/>
    <property type="project" value="UniProtKB-EC"/>
</dbReference>
<dbReference type="PROSITE" id="PS51450">
    <property type="entry name" value="LRR"/>
    <property type="match status" value="1"/>
</dbReference>
<dbReference type="PROSITE" id="PS52053">
    <property type="entry name" value="NEL"/>
    <property type="match status" value="1"/>
</dbReference>
<dbReference type="EC" id="2.3.2.27" evidence="2"/>
<evidence type="ECO:0000259" key="7">
    <source>
        <dbReference type="PROSITE" id="PS52053"/>
    </source>
</evidence>
<comment type="PTM">
    <text evidence="6">Ubiquitinated in the presence of host E1 ubiquitin-activating enzyme, E2 ubiquitin-conjugating enzyme and ubiquitin.</text>
</comment>
<keyword evidence="4" id="KW-0677">Repeat</keyword>
<dbReference type="GO" id="GO:0016567">
    <property type="term" value="P:protein ubiquitination"/>
    <property type="evidence" value="ECO:0007669"/>
    <property type="project" value="InterPro"/>
</dbReference>
<evidence type="ECO:0000256" key="4">
    <source>
        <dbReference type="ARBA" id="ARBA00022737"/>
    </source>
</evidence>
<evidence type="ECO:0000256" key="3">
    <source>
        <dbReference type="ARBA" id="ARBA00022614"/>
    </source>
</evidence>
<evidence type="ECO:0000313" key="8">
    <source>
        <dbReference type="EMBL" id="NNB49075.1"/>
    </source>
</evidence>
<evidence type="ECO:0000256" key="2">
    <source>
        <dbReference type="ARBA" id="ARBA00012483"/>
    </source>
</evidence>
<dbReference type="SUPFAM" id="SSF52058">
    <property type="entry name" value="L domain-like"/>
    <property type="match status" value="1"/>
</dbReference>
<evidence type="ECO:0000256" key="1">
    <source>
        <dbReference type="ARBA" id="ARBA00000900"/>
    </source>
</evidence>
<dbReference type="Proteomes" id="UP000564604">
    <property type="component" value="Unassembled WGS sequence"/>
</dbReference>
<dbReference type="PANTHER" id="PTHR48051">
    <property type="match status" value="1"/>
</dbReference>
<reference evidence="8 9" key="1">
    <citation type="journal article" date="2020" name="Front. Microbiol.">
        <title>Genetic Organization of the aprX-lipA2 Operon Affects the Proteolytic Potential of Pseudomonas Species in Milk.</title>
        <authorList>
            <person name="Maier C."/>
            <person name="Huptas C."/>
            <person name="von Neubeck M."/>
            <person name="Scherer S."/>
            <person name="Wenning M."/>
            <person name="Lucking G."/>
        </authorList>
    </citation>
    <scope>NUCLEOTIDE SEQUENCE [LARGE SCALE GENOMIC DNA]</scope>
    <source>
        <strain evidence="8 9">WS 5094</strain>
    </source>
</reference>
<keyword evidence="3" id="KW-0433">Leucine-rich repeat</keyword>
<evidence type="ECO:0000256" key="6">
    <source>
        <dbReference type="PROSITE-ProRule" id="PRU01398"/>
    </source>
</evidence>
<dbReference type="InterPro" id="IPR050216">
    <property type="entry name" value="LRR_domain-containing"/>
</dbReference>
<feature type="domain" description="NEL" evidence="7">
    <location>
        <begin position="1347"/>
        <end position="1694"/>
    </location>
</feature>
<accession>A0A9Q5AYR9</accession>
<dbReference type="InterPro" id="IPR029487">
    <property type="entry name" value="NEL_dom"/>
</dbReference>
<keyword evidence="6" id="KW-0832">Ubl conjugation</keyword>
<dbReference type="InterPro" id="IPR032675">
    <property type="entry name" value="LRR_dom_sf"/>
</dbReference>
<name>A0A9Q5AYR9_PSEFR</name>
<dbReference type="PANTHER" id="PTHR48051:SF1">
    <property type="entry name" value="RAS SUPPRESSOR PROTEIN 1"/>
    <property type="match status" value="1"/>
</dbReference>
<feature type="active site" description="Glycyl thioester intermediate" evidence="6">
    <location>
        <position position="1430"/>
    </location>
</feature>
<comment type="similarity">
    <text evidence="6">Belongs to the LRR-containing bacterial E3 ligase family.</text>
</comment>
<keyword evidence="6" id="KW-0833">Ubl conjugation pathway</keyword>
<dbReference type="Gene3D" id="1.20.58.360">
    <property type="entry name" value="Shigella T3SS effector IpaH defines"/>
    <property type="match status" value="1"/>
</dbReference>
<dbReference type="Pfam" id="PF14496">
    <property type="entry name" value="NEL"/>
    <property type="match status" value="1"/>
</dbReference>
<keyword evidence="5" id="KW-0843">Virulence</keyword>
<sequence>MTDTFASVISTAEQTVIEHAARLAKTPADNRHVAYLPELMPPWFVQAPPALREALRSSFRQWQATRRATSAILAQVQPIEQFAEPLLRAALTARGWGEVDPRSYGIKQVRLLSNLVLFFARQQVKLVDTVIQLAWPELLTPESLELDLVSGITRHSLLQAALQNFERAETAEDGFDPGSCLYQVSGEADVQHATFKPWAFAAICRDLDLGTQYQWHLSRVFEPIDDNLAPEDSNSRAYKVNVAFSQNKRYEFTSALHMAMMKMEISPANYAFLINLLAAPGAISSRVPVVHSTLQIMAFEVPGVMIFWPEGKPARQVQPCVLYLPDSPNRAFHEFESFQLLKATLWQWLKGRNFAHYFFQRVPLRHRAEFMRRTDVKNMTWDSLLLRRPPIINEPALMSESLHLLQREDPFVVAWRLQLAQIKDDARVLVVPTEDEDSKTRLERQACFLNLGLSLLTIALGFVPVLGEVLLVTSVIQLGIDVYEGISAWQQGDRVAALEYLFDVAQNIALTAGPATLRPAPLVDALVPVRLVTGQRRLWRPDLTPYAMPKNSLAGLLPDAQGLYSVGERQFIRLEDKVYGVKVDPQTLKGHIQHPHDPQAYTPRIEHNGSGAWVHELEDPMHWSSSQLLRRLGPDVRGVSDAGARQALAVSNTEEGMLRKLHLEHLPLPALLSDSLSRIRLSEMIESFIVQMQQGGNRWADNAEMQLDLITRLPGWPPDRVLRVVDIQGTTLREYGPDLAPAHPRLQIVESQIRNGDLLKVTLECLSTAQVEALLGQAIEGLQQQLQALARQLGEQAAATRGELLARLYDAQDAVPEQAQALKNQFPGLPGVVLQELLHHLSAARLGVDDSAGRLPLHVLEEARSYTRALRLNRALEGLGFDALSNADSLRLAWKTLPDVPGWPASLRLVIRDKASGTVLDSVGSDSALYSHELFKSADGYEFHGTASQDVHRSPDLLECVLQSLTPAQRQSLGLPLAEPLAALRARIAARAASYRENSAVALGMQPVKPWFKSPLRLADGRLGYTLGGRSGHMLETERTHLLKDLVSELFPLMDETQAGQFLYRLKLTPELTTRALARLKVELQTLRNDLEQWEKAMVWTQPAEGPRVPVPVPVKRAMSQALIRTWRRQTETLSLGDYTGHVLDLNAWPVDCLPELSADFGHVGTLRLHNSPNGRFANRFLERCPNVRVLSLVNCQLLELPTAISGMHELIDLDLHGNRIELNDRSTSILAGLNKLQSLNLVGNTLGRRISVRRMTGLVHLRLRYTGLQTWPEGVEALAGLQTLDLRDNAITRIPQEVLTAQRAALNRVTHLHDNPLSADSLRRLESYRRSEGIDFGIMPGRQHVMPVRGIFHWASQPTFQQNDIWRDLSSLERSADFFRVIEDLSASSQYLHGRESLSRRVWAMLNAMHAHGELRDELFEVSANPNTCADGIPMIFADLELRHQIFIAQSTVNTESKLLTLGQGLFRLELLDKHVRSVIEGRVAQVHAEQSEYVRQLQTLVDAVSADFASGPVADMTPLEQQGVAYRLGTRQAMRLAQRLSPADLQARIERIDPLEVQMFYQVNLARQLGLPARPTSMIFERMANVTPQQLEIARLHVVSEDTLETRTAYIEKQGFWAGFLEKKYPEAFSAADAPLHERMQMIYIAREGMSSQDYVAQTQAVGQSRQQVREALIARLTRAEIEKYPFSEPGA</sequence>
<keyword evidence="6" id="KW-0964">Secreted</keyword>
<evidence type="ECO:0000256" key="5">
    <source>
        <dbReference type="ARBA" id="ARBA00023026"/>
    </source>
</evidence>
<dbReference type="GO" id="GO:0005576">
    <property type="term" value="C:extracellular region"/>
    <property type="evidence" value="ECO:0007669"/>
    <property type="project" value="UniProtKB-UniRule"/>
</dbReference>
<dbReference type="InterPro" id="IPR001611">
    <property type="entry name" value="Leu-rich_rpt"/>
</dbReference>
<protein>
    <recommendedName>
        <fullName evidence="2">RING-type E3 ubiquitin transferase</fullName>
        <ecNumber evidence="2">2.3.2.27</ecNumber>
    </recommendedName>
</protein>
<proteinExistence type="inferred from homology"/>
<dbReference type="InterPro" id="IPR046673">
    <property type="entry name" value="ToxA_N"/>
</dbReference>
<dbReference type="Gene3D" id="3.80.10.10">
    <property type="entry name" value="Ribonuclease Inhibitor"/>
    <property type="match status" value="1"/>
</dbReference>